<comment type="caution">
    <text evidence="2">The sequence shown here is derived from an EMBL/GenBank/DDBJ whole genome shotgun (WGS) entry which is preliminary data.</text>
</comment>
<feature type="transmembrane region" description="Helical" evidence="1">
    <location>
        <begin position="338"/>
        <end position="359"/>
    </location>
</feature>
<sequence length="401" mass="43654">MAVRVENKVKRPLIGQVVTSPDLRDRRVVTYWLLHLASLGSFAFWIMAATAVSRAPTSLPGETAYTPQGVNSSSIATAATMPVKYGHVGPASLAKRLSVDVWFSLSLVAAVDAIAVVGTFNGALIRSFHYAVSQRMMFLASAVSYAVLQWTKSQGNFVSRYPLGAFVLGLASYWAFSSALDKFEKRGPSSGQASRWGTPQRYSAELGFVDTSWRRALFLTTAVGGVGLLLTMSIAPPWSGLVPILHILFESVFLRAVKAKRTPRYLLLCSPPFFGTICVHWGVAPLMAAPSLSIRPWTFLTLLVVGRLLLDLHLRTTFRPRPELQWARREVLVSTRKLLLVCVAMFLLERMGAGVITYIKPIMVVAIFGLNGAGFLAVAAYNVAFKDPPAVADGKSRGGFA</sequence>
<feature type="transmembrane region" description="Helical" evidence="1">
    <location>
        <begin position="294"/>
        <end position="310"/>
    </location>
</feature>
<accession>A0A8H4V6A3</accession>
<keyword evidence="3" id="KW-1185">Reference proteome</keyword>
<name>A0A8H4V6A3_9HYPO</name>
<evidence type="ECO:0000256" key="1">
    <source>
        <dbReference type="SAM" id="Phobius"/>
    </source>
</evidence>
<keyword evidence="1" id="KW-0812">Transmembrane</keyword>
<keyword evidence="1" id="KW-0472">Membrane</keyword>
<feature type="transmembrane region" description="Helical" evidence="1">
    <location>
        <begin position="365"/>
        <end position="385"/>
    </location>
</feature>
<reference evidence="2 3" key="1">
    <citation type="journal article" date="2020" name="Genome Biol. Evol.">
        <title>A new high-quality draft genome assembly of the Chinese cordyceps Ophiocordyceps sinensis.</title>
        <authorList>
            <person name="Shu R."/>
            <person name="Zhang J."/>
            <person name="Meng Q."/>
            <person name="Zhang H."/>
            <person name="Zhou G."/>
            <person name="Li M."/>
            <person name="Wu P."/>
            <person name="Zhao Y."/>
            <person name="Chen C."/>
            <person name="Qin Q."/>
        </authorList>
    </citation>
    <scope>NUCLEOTIDE SEQUENCE [LARGE SCALE GENOMIC DNA]</scope>
    <source>
        <strain evidence="2 3">IOZ07</strain>
    </source>
</reference>
<evidence type="ECO:0000313" key="3">
    <source>
        <dbReference type="Proteomes" id="UP000557566"/>
    </source>
</evidence>
<keyword evidence="1" id="KW-1133">Transmembrane helix</keyword>
<proteinExistence type="predicted"/>
<feature type="transmembrane region" description="Helical" evidence="1">
    <location>
        <begin position="158"/>
        <end position="176"/>
    </location>
</feature>
<dbReference type="OrthoDB" id="4923343at2759"/>
<dbReference type="AlphaFoldDB" id="A0A8H4V6A3"/>
<protein>
    <submittedName>
        <fullName evidence="2">Uncharacterized protein</fullName>
    </submittedName>
</protein>
<evidence type="ECO:0000313" key="2">
    <source>
        <dbReference type="EMBL" id="KAF4509271.1"/>
    </source>
</evidence>
<dbReference type="Proteomes" id="UP000557566">
    <property type="component" value="Unassembled WGS sequence"/>
</dbReference>
<feature type="transmembrane region" description="Helical" evidence="1">
    <location>
        <begin position="101"/>
        <end position="124"/>
    </location>
</feature>
<feature type="transmembrane region" description="Helical" evidence="1">
    <location>
        <begin position="265"/>
        <end position="288"/>
    </location>
</feature>
<dbReference type="EMBL" id="JAAVMX010000005">
    <property type="protein sequence ID" value="KAF4509271.1"/>
    <property type="molecule type" value="Genomic_DNA"/>
</dbReference>
<gene>
    <name evidence="2" type="ORF">G6O67_005544</name>
</gene>
<feature type="transmembrane region" description="Helical" evidence="1">
    <location>
        <begin position="31"/>
        <end position="52"/>
    </location>
</feature>
<organism evidence="2 3">
    <name type="scientific">Ophiocordyceps sinensis</name>
    <dbReference type="NCBI Taxonomy" id="72228"/>
    <lineage>
        <taxon>Eukaryota</taxon>
        <taxon>Fungi</taxon>
        <taxon>Dikarya</taxon>
        <taxon>Ascomycota</taxon>
        <taxon>Pezizomycotina</taxon>
        <taxon>Sordariomycetes</taxon>
        <taxon>Hypocreomycetidae</taxon>
        <taxon>Hypocreales</taxon>
        <taxon>Ophiocordycipitaceae</taxon>
        <taxon>Ophiocordyceps</taxon>
    </lineage>
</organism>